<dbReference type="OrthoDB" id="9256058at2"/>
<dbReference type="PATRIC" id="fig|50340.43.peg.4750"/>
<dbReference type="EMBL" id="JSYZ01000004">
    <property type="protein sequence ID" value="KPA92009.1"/>
    <property type="molecule type" value="Genomic_DNA"/>
</dbReference>
<sequence>MNTRLATVAPELVNWAESLPAARRRTLACAVAQWACARTDVAGLLGEGPLQRLLQPGYHATAQDRALLGAKADELDEQYFRLADEGEISEQALGGFEQARALSSLLCSFDAGNLPSLCDTLYEAQAVTDDLPAFEQLCRSYAMP</sequence>
<dbReference type="AlphaFoldDB" id="A0A0M9GID7"/>
<accession>A0A0M9GID7</accession>
<protein>
    <submittedName>
        <fullName evidence="1">Uncharacterized protein</fullName>
    </submittedName>
</protein>
<dbReference type="Proteomes" id="UP000037931">
    <property type="component" value="Unassembled WGS sequence"/>
</dbReference>
<evidence type="ECO:0000313" key="1">
    <source>
        <dbReference type="EMBL" id="KPA92009.1"/>
    </source>
</evidence>
<proteinExistence type="predicted"/>
<keyword evidence="2" id="KW-1185">Reference proteome</keyword>
<dbReference type="STRING" id="50340.PF66_01593"/>
<reference evidence="1 2" key="1">
    <citation type="journal article" date="2015" name="PLoS ONE">
        <title>Rice-Infecting Pseudomonas Genomes Are Highly Accessorized and Harbor Multiple Putative Virulence Mechanisms to Cause Sheath Brown Rot.</title>
        <authorList>
            <person name="Quibod I.L."/>
            <person name="Grande G."/>
            <person name="Oreiro E.G."/>
            <person name="Borja F.N."/>
            <person name="Dossa G.S."/>
            <person name="Mauleon R."/>
            <person name="Cruz C.V."/>
            <person name="Oliva R."/>
        </authorList>
    </citation>
    <scope>NUCLEOTIDE SEQUENCE [LARGE SCALE GENOMIC DNA]</scope>
    <source>
        <strain evidence="1 2">IRRI 6609</strain>
    </source>
</reference>
<organism evidence="1 2">
    <name type="scientific">Pseudomonas asplenii</name>
    <dbReference type="NCBI Taxonomy" id="53407"/>
    <lineage>
        <taxon>Bacteria</taxon>
        <taxon>Pseudomonadati</taxon>
        <taxon>Pseudomonadota</taxon>
        <taxon>Gammaproteobacteria</taxon>
        <taxon>Pseudomonadales</taxon>
        <taxon>Pseudomonadaceae</taxon>
        <taxon>Pseudomonas</taxon>
    </lineage>
</organism>
<evidence type="ECO:0000313" key="2">
    <source>
        <dbReference type="Proteomes" id="UP000037931"/>
    </source>
</evidence>
<dbReference type="RefSeq" id="WP_054062338.1">
    <property type="nucleotide sequence ID" value="NZ_JAQMZR010000022.1"/>
</dbReference>
<gene>
    <name evidence="1" type="ORF">PF66_01593</name>
</gene>
<name>A0A0M9GID7_9PSED</name>
<comment type="caution">
    <text evidence="1">The sequence shown here is derived from an EMBL/GenBank/DDBJ whole genome shotgun (WGS) entry which is preliminary data.</text>
</comment>